<proteinExistence type="predicted"/>
<name>A0A1Q9C097_SYMMI</name>
<gene>
    <name evidence="2" type="ORF">AK812_SmicGene43746</name>
</gene>
<evidence type="ECO:0000313" key="3">
    <source>
        <dbReference type="Proteomes" id="UP000186817"/>
    </source>
</evidence>
<accession>A0A1Q9C097</accession>
<organism evidence="2 3">
    <name type="scientific">Symbiodinium microadriaticum</name>
    <name type="common">Dinoflagellate</name>
    <name type="synonym">Zooxanthella microadriatica</name>
    <dbReference type="NCBI Taxonomy" id="2951"/>
    <lineage>
        <taxon>Eukaryota</taxon>
        <taxon>Sar</taxon>
        <taxon>Alveolata</taxon>
        <taxon>Dinophyceae</taxon>
        <taxon>Suessiales</taxon>
        <taxon>Symbiodiniaceae</taxon>
        <taxon>Symbiodinium</taxon>
    </lineage>
</organism>
<dbReference type="EMBL" id="LSRX01002056">
    <property type="protein sequence ID" value="OLP76334.1"/>
    <property type="molecule type" value="Genomic_DNA"/>
</dbReference>
<reference evidence="2 3" key="1">
    <citation type="submission" date="2016-02" db="EMBL/GenBank/DDBJ databases">
        <title>Genome analysis of coral dinoflagellate symbionts highlights evolutionary adaptations to a symbiotic lifestyle.</title>
        <authorList>
            <person name="Aranda M."/>
            <person name="Li Y."/>
            <person name="Liew Y.J."/>
            <person name="Baumgarten S."/>
            <person name="Simakov O."/>
            <person name="Wilson M."/>
            <person name="Piel J."/>
            <person name="Ashoor H."/>
            <person name="Bougouffa S."/>
            <person name="Bajic V.B."/>
            <person name="Ryu T."/>
            <person name="Ravasi T."/>
            <person name="Bayer T."/>
            <person name="Micklem G."/>
            <person name="Kim H."/>
            <person name="Bhak J."/>
            <person name="Lajeunesse T.C."/>
            <person name="Voolstra C.R."/>
        </authorList>
    </citation>
    <scope>NUCLEOTIDE SEQUENCE [LARGE SCALE GENOMIC DNA]</scope>
    <source>
        <strain evidence="2 3">CCMP2467</strain>
    </source>
</reference>
<evidence type="ECO:0000256" key="1">
    <source>
        <dbReference type="SAM" id="Phobius"/>
    </source>
</evidence>
<dbReference type="Proteomes" id="UP000186817">
    <property type="component" value="Unassembled WGS sequence"/>
</dbReference>
<keyword evidence="1" id="KW-0812">Transmembrane</keyword>
<dbReference type="AlphaFoldDB" id="A0A1Q9C097"/>
<sequence>MSHYVSGRQFIFEERPRWIFLGLLVVMLIGMLIGILLGLIISLAGIYLFEALTDTYGSPNLQVTARGSK</sequence>
<feature type="transmembrane region" description="Helical" evidence="1">
    <location>
        <begin position="20"/>
        <end position="49"/>
    </location>
</feature>
<keyword evidence="3" id="KW-1185">Reference proteome</keyword>
<evidence type="ECO:0000313" key="2">
    <source>
        <dbReference type="EMBL" id="OLP76334.1"/>
    </source>
</evidence>
<keyword evidence="1" id="KW-0472">Membrane</keyword>
<comment type="caution">
    <text evidence="2">The sequence shown here is derived from an EMBL/GenBank/DDBJ whole genome shotgun (WGS) entry which is preliminary data.</text>
</comment>
<protein>
    <submittedName>
        <fullName evidence="2">Uncharacterized protein</fullName>
    </submittedName>
</protein>
<feature type="non-terminal residue" evidence="2">
    <location>
        <position position="69"/>
    </location>
</feature>
<keyword evidence="1" id="KW-1133">Transmembrane helix</keyword>